<comment type="caution">
    <text evidence="1">The sequence shown here is derived from an EMBL/GenBank/DDBJ whole genome shotgun (WGS) entry which is preliminary data.</text>
</comment>
<protein>
    <submittedName>
        <fullName evidence="1">Uncharacterized protein</fullName>
    </submittedName>
</protein>
<proteinExistence type="predicted"/>
<gene>
    <name evidence="1" type="ORF">ACFO3U_10910</name>
</gene>
<dbReference type="RefSeq" id="WP_379741992.1">
    <property type="nucleotide sequence ID" value="NZ_JBHSGW010000025.1"/>
</dbReference>
<evidence type="ECO:0000313" key="2">
    <source>
        <dbReference type="Proteomes" id="UP001595885"/>
    </source>
</evidence>
<name>A0ABV9P4F8_9FLAO</name>
<reference evidence="2" key="1">
    <citation type="journal article" date="2019" name="Int. J. Syst. Evol. Microbiol.">
        <title>The Global Catalogue of Microorganisms (GCM) 10K type strain sequencing project: providing services to taxonomists for standard genome sequencing and annotation.</title>
        <authorList>
            <consortium name="The Broad Institute Genomics Platform"/>
            <consortium name="The Broad Institute Genome Sequencing Center for Infectious Disease"/>
            <person name="Wu L."/>
            <person name="Ma J."/>
        </authorList>
    </citation>
    <scope>NUCLEOTIDE SEQUENCE [LARGE SCALE GENOMIC DNA]</scope>
    <source>
        <strain evidence="2">CCUG 50349</strain>
    </source>
</reference>
<sequence>MITPEQLKYCQICNHRKLDFDKGIQCKLTDASPTFEKNCPTFDLDENAKIKNDSKQSYSSSNNSQESGLGWKVALSFIIAVIAVIRLAVTCNRVSENNSSNSNYKREMENMIQKLQENAKYQDQMPALDFETRQELGINQMTSDSLIQITNTRKLLLPKGYYIFENLTNSDIVFLGRDTQNSNIAIYKIKKEPNIRPSQLWKKMRSGIANTTIDTELFTKNLNNDDFEYTLKNGITATNGYAWVFEEDGYWFICQLENSHDSKDQTHLKSMNFFRYQIKKNR</sequence>
<accession>A0ABV9P4F8</accession>
<evidence type="ECO:0000313" key="1">
    <source>
        <dbReference type="EMBL" id="MFC4740502.1"/>
    </source>
</evidence>
<dbReference type="Proteomes" id="UP001595885">
    <property type="component" value="Unassembled WGS sequence"/>
</dbReference>
<dbReference type="EMBL" id="JBHSGW010000025">
    <property type="protein sequence ID" value="MFC4740502.1"/>
    <property type="molecule type" value="Genomic_DNA"/>
</dbReference>
<keyword evidence="2" id="KW-1185">Reference proteome</keyword>
<organism evidence="1 2">
    <name type="scientific">Flavobacterium ponti</name>
    <dbReference type="NCBI Taxonomy" id="665133"/>
    <lineage>
        <taxon>Bacteria</taxon>
        <taxon>Pseudomonadati</taxon>
        <taxon>Bacteroidota</taxon>
        <taxon>Flavobacteriia</taxon>
        <taxon>Flavobacteriales</taxon>
        <taxon>Flavobacteriaceae</taxon>
        <taxon>Flavobacterium</taxon>
    </lineage>
</organism>